<proteinExistence type="inferred from homology"/>
<evidence type="ECO:0000256" key="11">
    <source>
        <dbReference type="ARBA" id="ARBA00023160"/>
    </source>
</evidence>
<keyword evidence="6 13" id="KW-1133">Transmembrane helix</keyword>
<keyword evidence="8" id="KW-0408">Iron</keyword>
<keyword evidence="4 12" id="KW-0812">Transmembrane</keyword>
<dbReference type="InterPro" id="IPR005804">
    <property type="entry name" value="FA_desaturase_dom"/>
</dbReference>
<comment type="caution">
    <text evidence="15">The sequence shown here is derived from an EMBL/GenBank/DDBJ whole genome shotgun (WGS) entry which is preliminary data.</text>
</comment>
<dbReference type="PRINTS" id="PR00075">
    <property type="entry name" value="FACDDSATRASE"/>
</dbReference>
<evidence type="ECO:0000259" key="14">
    <source>
        <dbReference type="Pfam" id="PF00487"/>
    </source>
</evidence>
<evidence type="ECO:0000256" key="8">
    <source>
        <dbReference type="ARBA" id="ARBA00023004"/>
    </source>
</evidence>
<evidence type="ECO:0000256" key="7">
    <source>
        <dbReference type="ARBA" id="ARBA00023002"/>
    </source>
</evidence>
<gene>
    <name evidence="15" type="ORF">ILUMI_07091</name>
</gene>
<accession>A0A8K0DE73</accession>
<feature type="non-terminal residue" evidence="15">
    <location>
        <position position="1"/>
    </location>
</feature>
<evidence type="ECO:0000256" key="12">
    <source>
        <dbReference type="RuleBase" id="RU000581"/>
    </source>
</evidence>
<keyword evidence="10 13" id="KW-0472">Membrane</keyword>
<evidence type="ECO:0000313" key="15">
    <source>
        <dbReference type="EMBL" id="KAF2899080.1"/>
    </source>
</evidence>
<protein>
    <recommendedName>
        <fullName evidence="14">Fatty acid desaturase domain-containing protein</fullName>
    </recommendedName>
</protein>
<dbReference type="EMBL" id="VTPC01003053">
    <property type="protein sequence ID" value="KAF2899080.1"/>
    <property type="molecule type" value="Genomic_DNA"/>
</dbReference>
<evidence type="ECO:0000256" key="9">
    <source>
        <dbReference type="ARBA" id="ARBA00023098"/>
    </source>
</evidence>
<evidence type="ECO:0000256" key="2">
    <source>
        <dbReference type="ARBA" id="ARBA00009295"/>
    </source>
</evidence>
<dbReference type="AlphaFoldDB" id="A0A8K0DE73"/>
<feature type="transmembrane region" description="Helical" evidence="13">
    <location>
        <begin position="70"/>
        <end position="91"/>
    </location>
</feature>
<dbReference type="InterPro" id="IPR015876">
    <property type="entry name" value="Acyl-CoA_DS"/>
</dbReference>
<feature type="transmembrane region" description="Helical" evidence="13">
    <location>
        <begin position="103"/>
        <end position="121"/>
    </location>
</feature>
<evidence type="ECO:0000256" key="4">
    <source>
        <dbReference type="ARBA" id="ARBA00022692"/>
    </source>
</evidence>
<keyword evidence="7 12" id="KW-0560">Oxidoreductase</keyword>
<dbReference type="CDD" id="cd03505">
    <property type="entry name" value="Delta9-FADS-like"/>
    <property type="match status" value="1"/>
</dbReference>
<keyword evidence="11 12" id="KW-0275">Fatty acid biosynthesis</keyword>
<dbReference type="GO" id="GO:0004768">
    <property type="term" value="F:stearoyl-CoA 9-desaturase activity"/>
    <property type="evidence" value="ECO:0007669"/>
    <property type="project" value="TreeGrafter"/>
</dbReference>
<dbReference type="GO" id="GO:0005789">
    <property type="term" value="C:endoplasmic reticulum membrane"/>
    <property type="evidence" value="ECO:0007669"/>
    <property type="project" value="TreeGrafter"/>
</dbReference>
<dbReference type="Pfam" id="PF00487">
    <property type="entry name" value="FA_desaturase"/>
    <property type="match status" value="1"/>
</dbReference>
<sequence>RHVYAWALDHRVHHKYSETDSDPHNAKRGFFFAHVGWLVLTPHPNVIARRDAVDMSDLEEDGIVMWHKKYYPILFFLFAICLPVGIPVYLWEETLWNSFWISFNTRFCITLNIAFCVNSAAHMWGQKPYDRNISPVENFAVSLAALGEGWHNYHHVFPFDYKTGELGNKINPSTQFIDLFQKLGWAYDLKSVSPRMIARRALKTGDGSYESSHIWGYGDADIEKEDLEELERMEDKKVD</sequence>
<comment type="subcellular location">
    <subcellularLocation>
        <location evidence="1">Membrane</location>
        <topology evidence="1">Multi-pass membrane protein</topology>
    </subcellularLocation>
</comment>
<feature type="domain" description="Fatty acid desaturase" evidence="14">
    <location>
        <begin position="4"/>
        <end position="158"/>
    </location>
</feature>
<dbReference type="Proteomes" id="UP000801492">
    <property type="component" value="Unassembled WGS sequence"/>
</dbReference>
<evidence type="ECO:0000256" key="3">
    <source>
        <dbReference type="ARBA" id="ARBA00022516"/>
    </source>
</evidence>
<reference evidence="15" key="1">
    <citation type="submission" date="2019-08" db="EMBL/GenBank/DDBJ databases">
        <title>The genome of the North American firefly Photinus pyralis.</title>
        <authorList>
            <consortium name="Photinus pyralis genome working group"/>
            <person name="Fallon T.R."/>
            <person name="Sander Lower S.E."/>
            <person name="Weng J.-K."/>
        </authorList>
    </citation>
    <scope>NUCLEOTIDE SEQUENCE</scope>
    <source>
        <strain evidence="15">TRF0915ILg1</strain>
        <tissue evidence="15">Whole body</tissue>
    </source>
</reference>
<keyword evidence="3 12" id="KW-0444">Lipid biosynthesis</keyword>
<keyword evidence="9" id="KW-0443">Lipid metabolism</keyword>
<evidence type="ECO:0000256" key="10">
    <source>
        <dbReference type="ARBA" id="ARBA00023136"/>
    </source>
</evidence>
<dbReference type="GO" id="GO:0006636">
    <property type="term" value="P:unsaturated fatty acid biosynthetic process"/>
    <property type="evidence" value="ECO:0007669"/>
    <property type="project" value="TreeGrafter"/>
</dbReference>
<evidence type="ECO:0000256" key="13">
    <source>
        <dbReference type="SAM" id="Phobius"/>
    </source>
</evidence>
<keyword evidence="5" id="KW-0276">Fatty acid metabolism</keyword>
<evidence type="ECO:0000256" key="6">
    <source>
        <dbReference type="ARBA" id="ARBA00022989"/>
    </source>
</evidence>
<evidence type="ECO:0000313" key="16">
    <source>
        <dbReference type="Proteomes" id="UP000801492"/>
    </source>
</evidence>
<organism evidence="15 16">
    <name type="scientific">Ignelater luminosus</name>
    <name type="common">Cucubano</name>
    <name type="synonym">Pyrophorus luminosus</name>
    <dbReference type="NCBI Taxonomy" id="2038154"/>
    <lineage>
        <taxon>Eukaryota</taxon>
        <taxon>Metazoa</taxon>
        <taxon>Ecdysozoa</taxon>
        <taxon>Arthropoda</taxon>
        <taxon>Hexapoda</taxon>
        <taxon>Insecta</taxon>
        <taxon>Pterygota</taxon>
        <taxon>Neoptera</taxon>
        <taxon>Endopterygota</taxon>
        <taxon>Coleoptera</taxon>
        <taxon>Polyphaga</taxon>
        <taxon>Elateriformia</taxon>
        <taxon>Elateroidea</taxon>
        <taxon>Elateridae</taxon>
        <taxon>Agrypninae</taxon>
        <taxon>Pyrophorini</taxon>
        <taxon>Ignelater</taxon>
    </lineage>
</organism>
<dbReference type="GO" id="GO:0005506">
    <property type="term" value="F:iron ion binding"/>
    <property type="evidence" value="ECO:0007669"/>
    <property type="project" value="TreeGrafter"/>
</dbReference>
<keyword evidence="16" id="KW-1185">Reference proteome</keyword>
<evidence type="ECO:0000256" key="1">
    <source>
        <dbReference type="ARBA" id="ARBA00004141"/>
    </source>
</evidence>
<dbReference type="PANTHER" id="PTHR11351:SF61">
    <property type="entry name" value="RH14937P"/>
    <property type="match status" value="1"/>
</dbReference>
<comment type="similarity">
    <text evidence="2 12">Belongs to the fatty acid desaturase type 1 family.</text>
</comment>
<evidence type="ECO:0000256" key="5">
    <source>
        <dbReference type="ARBA" id="ARBA00022832"/>
    </source>
</evidence>
<dbReference type="OrthoDB" id="10260134at2759"/>
<comment type="domain">
    <text evidence="12">The histidine box domains are involved in binding the catalytic metal ions.</text>
</comment>
<name>A0A8K0DE73_IGNLU</name>
<comment type="cofactor">
    <cofactor evidence="12">
        <name>Fe(2+)</name>
        <dbReference type="ChEBI" id="CHEBI:29033"/>
    </cofactor>
</comment>
<dbReference type="PANTHER" id="PTHR11351">
    <property type="entry name" value="ACYL-COA DESATURASE"/>
    <property type="match status" value="1"/>
</dbReference>